<keyword evidence="2" id="KW-1185">Reference proteome</keyword>
<dbReference type="EMBL" id="CM047580">
    <property type="protein sequence ID" value="KAI9922132.1"/>
    <property type="molecule type" value="Genomic_DNA"/>
</dbReference>
<evidence type="ECO:0000313" key="2">
    <source>
        <dbReference type="Proteomes" id="UP001163321"/>
    </source>
</evidence>
<protein>
    <submittedName>
        <fullName evidence="1">Uncharacterized protein</fullName>
    </submittedName>
</protein>
<organism evidence="1 2">
    <name type="scientific">Peronosclerospora sorghi</name>
    <dbReference type="NCBI Taxonomy" id="230839"/>
    <lineage>
        <taxon>Eukaryota</taxon>
        <taxon>Sar</taxon>
        <taxon>Stramenopiles</taxon>
        <taxon>Oomycota</taxon>
        <taxon>Peronosporomycetes</taxon>
        <taxon>Peronosporales</taxon>
        <taxon>Peronosporaceae</taxon>
        <taxon>Peronosclerospora</taxon>
    </lineage>
</organism>
<comment type="caution">
    <text evidence="1">The sequence shown here is derived from an EMBL/GenBank/DDBJ whole genome shotgun (WGS) entry which is preliminary data.</text>
</comment>
<accession>A0ACC0WTN7</accession>
<name>A0ACC0WTN7_9STRA</name>
<proteinExistence type="predicted"/>
<gene>
    <name evidence="1" type="ORF">PsorP6_001016</name>
</gene>
<sequence length="92" mass="10077">MEANLSADDNVEELISTQKQEQVSRFIQTGITLSGRTVTKRVETGALKPKAHVKKKKNVVLVESKLPEEDLCGVCGEIEDDLTTLFCAMVVA</sequence>
<evidence type="ECO:0000313" key="1">
    <source>
        <dbReference type="EMBL" id="KAI9922132.1"/>
    </source>
</evidence>
<reference evidence="1 2" key="1">
    <citation type="journal article" date="2022" name="bioRxiv">
        <title>The genome of the oomycete Peronosclerospora sorghi, a cosmopolitan pathogen of maize and sorghum, is inflated with dispersed pseudogenes.</title>
        <authorList>
            <person name="Fletcher K."/>
            <person name="Martin F."/>
            <person name="Isakeit T."/>
            <person name="Cavanaugh K."/>
            <person name="Magill C."/>
            <person name="Michelmore R."/>
        </authorList>
    </citation>
    <scope>NUCLEOTIDE SEQUENCE [LARGE SCALE GENOMIC DNA]</scope>
    <source>
        <strain evidence="1">P6</strain>
    </source>
</reference>
<dbReference type="Proteomes" id="UP001163321">
    <property type="component" value="Chromosome 1"/>
</dbReference>